<keyword evidence="6" id="KW-0970">Cilium biogenesis/degradation</keyword>
<protein>
    <recommendedName>
        <fullName evidence="3">Transmembrane protein 231</fullName>
    </recommendedName>
</protein>
<dbReference type="Pfam" id="PF10149">
    <property type="entry name" value="TM231"/>
    <property type="match status" value="1"/>
</dbReference>
<accession>A0A452RSJ3</accession>
<dbReference type="GO" id="GO:0060271">
    <property type="term" value="P:cilium assembly"/>
    <property type="evidence" value="ECO:0007669"/>
    <property type="project" value="TreeGrafter"/>
</dbReference>
<dbReference type="PANTHER" id="PTHR14605:SF1">
    <property type="entry name" value="TRANSMEMBRANE PROTEIN 231"/>
    <property type="match status" value="1"/>
</dbReference>
<organism evidence="15 16">
    <name type="scientific">Ursus americanus</name>
    <name type="common">American black bear</name>
    <name type="synonym">Euarctos americanus</name>
    <dbReference type="NCBI Taxonomy" id="9643"/>
    <lineage>
        <taxon>Eukaryota</taxon>
        <taxon>Metazoa</taxon>
        <taxon>Chordata</taxon>
        <taxon>Craniata</taxon>
        <taxon>Vertebrata</taxon>
        <taxon>Euteleostomi</taxon>
        <taxon>Mammalia</taxon>
        <taxon>Eutheria</taxon>
        <taxon>Laurasiatheria</taxon>
        <taxon>Carnivora</taxon>
        <taxon>Caniformia</taxon>
        <taxon>Ursidae</taxon>
        <taxon>Ursus</taxon>
    </lineage>
</organism>
<evidence type="ECO:0000256" key="14">
    <source>
        <dbReference type="SAM" id="Phobius"/>
    </source>
</evidence>
<evidence type="ECO:0000256" key="13">
    <source>
        <dbReference type="ARBA" id="ARBA00046708"/>
    </source>
</evidence>
<keyword evidence="11" id="KW-0966">Cell projection</keyword>
<keyword evidence="8" id="KW-0969">Cilium</keyword>
<dbReference type="Ensembl" id="ENSUAMT00000024966.1">
    <property type="protein sequence ID" value="ENSUAMP00000022333.1"/>
    <property type="gene ID" value="ENSUAMG00000017563.1"/>
</dbReference>
<reference evidence="15" key="2">
    <citation type="submission" date="2025-08" db="UniProtKB">
        <authorList>
            <consortium name="Ensembl"/>
        </authorList>
    </citation>
    <scope>IDENTIFICATION</scope>
</reference>
<evidence type="ECO:0000256" key="1">
    <source>
        <dbReference type="ARBA" id="ARBA00004272"/>
    </source>
</evidence>
<keyword evidence="9 14" id="KW-0472">Membrane</keyword>
<evidence type="ECO:0000256" key="2">
    <source>
        <dbReference type="ARBA" id="ARBA00009082"/>
    </source>
</evidence>
<evidence type="ECO:0000313" key="16">
    <source>
        <dbReference type="Proteomes" id="UP000291022"/>
    </source>
</evidence>
<reference evidence="15" key="3">
    <citation type="submission" date="2025-09" db="UniProtKB">
        <authorList>
            <consortium name="Ensembl"/>
        </authorList>
    </citation>
    <scope>IDENTIFICATION</scope>
</reference>
<evidence type="ECO:0000256" key="8">
    <source>
        <dbReference type="ARBA" id="ARBA00023069"/>
    </source>
</evidence>
<dbReference type="GO" id="GO:0060170">
    <property type="term" value="C:ciliary membrane"/>
    <property type="evidence" value="ECO:0007669"/>
    <property type="project" value="UniProtKB-SubCell"/>
</dbReference>
<name>A0A452RSJ3_URSAM</name>
<evidence type="ECO:0000256" key="4">
    <source>
        <dbReference type="ARBA" id="ARBA00022475"/>
    </source>
</evidence>
<dbReference type="GeneTree" id="ENSGT00390000015366"/>
<comment type="function">
    <text evidence="12">Transmembrane component of the tectonic-like complex, a complex localized at the transition zone of primary cilia and acting as a barrier that prevents diffusion of transmembrane proteins between the cilia and plasma membranes. Required for ciliogenesis and sonic hedgehog/SHH signaling.</text>
</comment>
<keyword evidence="10" id="KW-0325">Glycoprotein</keyword>
<keyword evidence="7 14" id="KW-1133">Transmembrane helix</keyword>
<comment type="similarity">
    <text evidence="2">Belongs to the TMEM231 family.</text>
</comment>
<keyword evidence="4" id="KW-1003">Cell membrane</keyword>
<dbReference type="GO" id="GO:0035869">
    <property type="term" value="C:ciliary transition zone"/>
    <property type="evidence" value="ECO:0007669"/>
    <property type="project" value="TreeGrafter"/>
</dbReference>
<evidence type="ECO:0000256" key="3">
    <source>
        <dbReference type="ARBA" id="ARBA00015087"/>
    </source>
</evidence>
<comment type="subunit">
    <text evidence="13">Part of the tectonic-like complex (also named B9 complex). Interacts with TMEM107.</text>
</comment>
<sequence length="210" mass="23007">MALYELFSHPVERGYRAGLCSKAALFLLLAAALTYIPPLLVAFRSHGFWLKRSSYEEQPTVRFQHQVLLVALLGPEPGGFLAWSTFPAFNRLQGDHLRVPLVSVRGSPPGFEAHRDWAGVAGGGGESASGPGRGKPRLGLKEGFVNPRKLCTQAHWPEHAFNFPGSDSCFIRLLQAVHGPKNVSHCCQHVSYRNLGRSCLWPPILSVGLS</sequence>
<comment type="subcellular location">
    <subcellularLocation>
        <location evidence="1">Cell projection</location>
        <location evidence="1">Cilium membrane</location>
        <topology evidence="1">Multi-pass membrane protein</topology>
    </subcellularLocation>
</comment>
<evidence type="ECO:0000256" key="5">
    <source>
        <dbReference type="ARBA" id="ARBA00022692"/>
    </source>
</evidence>
<evidence type="ECO:0000256" key="7">
    <source>
        <dbReference type="ARBA" id="ARBA00022989"/>
    </source>
</evidence>
<dbReference type="InterPro" id="IPR019306">
    <property type="entry name" value="TMEM231"/>
</dbReference>
<keyword evidence="5 14" id="KW-0812">Transmembrane</keyword>
<evidence type="ECO:0000313" key="15">
    <source>
        <dbReference type="Ensembl" id="ENSUAMP00000022333.1"/>
    </source>
</evidence>
<dbReference type="GO" id="GO:0032880">
    <property type="term" value="P:regulation of protein localization"/>
    <property type="evidence" value="ECO:0007669"/>
    <property type="project" value="TreeGrafter"/>
</dbReference>
<feature type="transmembrane region" description="Helical" evidence="14">
    <location>
        <begin position="23"/>
        <end position="43"/>
    </location>
</feature>
<dbReference type="AlphaFoldDB" id="A0A452RSJ3"/>
<reference evidence="16" key="1">
    <citation type="submission" date="2016-06" db="EMBL/GenBank/DDBJ databases">
        <title>De novo assembly and RNA-Seq shows season-dependent expression and editing in black bear kidneys.</title>
        <authorList>
            <person name="Korstanje R."/>
            <person name="Srivastava A."/>
            <person name="Sarsani V.K."/>
            <person name="Sheehan S.M."/>
            <person name="Seger R.L."/>
            <person name="Barter M.E."/>
            <person name="Lindqvist C."/>
            <person name="Brody L.C."/>
            <person name="Mullikin J.C."/>
        </authorList>
    </citation>
    <scope>NUCLEOTIDE SEQUENCE [LARGE SCALE GENOMIC DNA]</scope>
</reference>
<dbReference type="PANTHER" id="PTHR14605">
    <property type="entry name" value="CHST5 PROTEIN"/>
    <property type="match status" value="1"/>
</dbReference>
<evidence type="ECO:0000256" key="12">
    <source>
        <dbReference type="ARBA" id="ARBA00024803"/>
    </source>
</evidence>
<evidence type="ECO:0000256" key="11">
    <source>
        <dbReference type="ARBA" id="ARBA00023273"/>
    </source>
</evidence>
<dbReference type="STRING" id="9643.ENSUAMP00000022333"/>
<dbReference type="Proteomes" id="UP000291022">
    <property type="component" value="Unassembled WGS sequence"/>
</dbReference>
<evidence type="ECO:0000256" key="9">
    <source>
        <dbReference type="ARBA" id="ARBA00023136"/>
    </source>
</evidence>
<evidence type="ECO:0000256" key="10">
    <source>
        <dbReference type="ARBA" id="ARBA00023180"/>
    </source>
</evidence>
<keyword evidence="16" id="KW-1185">Reference proteome</keyword>
<proteinExistence type="inferred from homology"/>
<evidence type="ECO:0000256" key="6">
    <source>
        <dbReference type="ARBA" id="ARBA00022794"/>
    </source>
</evidence>